<keyword evidence="3 7" id="KW-0812">Transmembrane</keyword>
<dbReference type="OrthoDB" id="418595at2759"/>
<accession>A0A0C9MN39</accession>
<dbReference type="InterPro" id="IPR050925">
    <property type="entry name" value="Rhomboid_protease_S54"/>
</dbReference>
<dbReference type="InterPro" id="IPR022764">
    <property type="entry name" value="Peptidase_S54_rhomboid_dom"/>
</dbReference>
<evidence type="ECO:0000256" key="5">
    <source>
        <dbReference type="ARBA" id="ARBA00022989"/>
    </source>
</evidence>
<evidence type="ECO:0000259" key="8">
    <source>
        <dbReference type="Pfam" id="PF01694"/>
    </source>
</evidence>
<evidence type="ECO:0000256" key="6">
    <source>
        <dbReference type="ARBA" id="ARBA00023136"/>
    </source>
</evidence>
<evidence type="ECO:0000256" key="7">
    <source>
        <dbReference type="SAM" id="Phobius"/>
    </source>
</evidence>
<dbReference type="EMBL" id="DF836517">
    <property type="protein sequence ID" value="GAN08869.1"/>
    <property type="molecule type" value="Genomic_DNA"/>
</dbReference>
<keyword evidence="4" id="KW-0378">Hydrolase</keyword>
<reference evidence="9" key="1">
    <citation type="submission" date="2014-09" db="EMBL/GenBank/DDBJ databases">
        <title>Draft genome sequence of an oleaginous Mucoromycotina fungus Mucor ambiguus NBRC6742.</title>
        <authorList>
            <person name="Takeda I."/>
            <person name="Yamane N."/>
            <person name="Morita T."/>
            <person name="Tamano K."/>
            <person name="Machida M."/>
            <person name="Baker S."/>
            <person name="Koike H."/>
        </authorList>
    </citation>
    <scope>NUCLEOTIDE SEQUENCE</scope>
    <source>
        <strain evidence="9">NBRC 6742</strain>
    </source>
</reference>
<evidence type="ECO:0000256" key="2">
    <source>
        <dbReference type="ARBA" id="ARBA00009045"/>
    </source>
</evidence>
<protein>
    <submittedName>
        <fullName evidence="9">Rhomboid-domain-containing protein</fullName>
    </submittedName>
</protein>
<sequence>MLRTRFIGLTHICKSAGTRWQQKIVATRTYIRPHYYSNNKPLSEAVQAQKNPLQKFSRKMNNMDPNRVLWSVIGTNVGVYLMWQYAINSYKQFGDSHWLNIMGKHFISSPEAVHNGRYHTLLTSAFSHKSLEHLGLNMLVLYSIGQGVIEAIGASRFLILYAGAGITASLVAVGYRKYIRPLLEKEKYGRSRDPRLMGGSMGASGSLNRVAAHRPLTFQADPRATFLVFFIVPMPAIAVVGLFAAYDIYRASTLEGGIVDSAAHIGGVAYGAGYWFLRVRPMLRAGRWRV</sequence>
<dbReference type="GO" id="GO:0016020">
    <property type="term" value="C:membrane"/>
    <property type="evidence" value="ECO:0007669"/>
    <property type="project" value="UniProtKB-SubCell"/>
</dbReference>
<feature type="transmembrane region" description="Helical" evidence="7">
    <location>
        <begin position="258"/>
        <end position="277"/>
    </location>
</feature>
<dbReference type="PANTHER" id="PTHR43731">
    <property type="entry name" value="RHOMBOID PROTEASE"/>
    <property type="match status" value="1"/>
</dbReference>
<keyword evidence="6 7" id="KW-0472">Membrane</keyword>
<organism evidence="9">
    <name type="scientific">Mucor ambiguus</name>
    <dbReference type="NCBI Taxonomy" id="91626"/>
    <lineage>
        <taxon>Eukaryota</taxon>
        <taxon>Fungi</taxon>
        <taxon>Fungi incertae sedis</taxon>
        <taxon>Mucoromycota</taxon>
        <taxon>Mucoromycotina</taxon>
        <taxon>Mucoromycetes</taxon>
        <taxon>Mucorales</taxon>
        <taxon>Mucorineae</taxon>
        <taxon>Mucoraceae</taxon>
        <taxon>Mucor</taxon>
    </lineage>
</organism>
<evidence type="ECO:0000256" key="3">
    <source>
        <dbReference type="ARBA" id="ARBA00022692"/>
    </source>
</evidence>
<dbReference type="Gene3D" id="1.20.1540.10">
    <property type="entry name" value="Rhomboid-like"/>
    <property type="match status" value="1"/>
</dbReference>
<dbReference type="PANTHER" id="PTHR43731:SF14">
    <property type="entry name" value="PRESENILIN-ASSOCIATED RHOMBOID-LIKE PROTEIN, MITOCHONDRIAL"/>
    <property type="match status" value="1"/>
</dbReference>
<dbReference type="GO" id="GO:0004252">
    <property type="term" value="F:serine-type endopeptidase activity"/>
    <property type="evidence" value="ECO:0007669"/>
    <property type="project" value="InterPro"/>
</dbReference>
<evidence type="ECO:0000313" key="9">
    <source>
        <dbReference type="EMBL" id="GAN08869.1"/>
    </source>
</evidence>
<feature type="transmembrane region" description="Helical" evidence="7">
    <location>
        <begin position="68"/>
        <end position="87"/>
    </location>
</feature>
<comment type="subcellular location">
    <subcellularLocation>
        <location evidence="1">Membrane</location>
        <topology evidence="1">Multi-pass membrane protein</topology>
    </subcellularLocation>
</comment>
<keyword evidence="5 7" id="KW-1133">Transmembrane helix</keyword>
<feature type="domain" description="Peptidase S54 rhomboid" evidence="8">
    <location>
        <begin position="116"/>
        <end position="279"/>
    </location>
</feature>
<proteinExistence type="inferred from homology"/>
<evidence type="ECO:0000256" key="4">
    <source>
        <dbReference type="ARBA" id="ARBA00022801"/>
    </source>
</evidence>
<dbReference type="SUPFAM" id="SSF144091">
    <property type="entry name" value="Rhomboid-like"/>
    <property type="match status" value="1"/>
</dbReference>
<feature type="transmembrane region" description="Helical" evidence="7">
    <location>
        <begin position="224"/>
        <end position="246"/>
    </location>
</feature>
<gene>
    <name evidence="9" type="ORF">MAM1_0228c08386</name>
</gene>
<name>A0A0C9MN39_9FUNG</name>
<dbReference type="InterPro" id="IPR035952">
    <property type="entry name" value="Rhomboid-like_sf"/>
</dbReference>
<dbReference type="STRING" id="91626.A0A0C9MN39"/>
<evidence type="ECO:0000256" key="1">
    <source>
        <dbReference type="ARBA" id="ARBA00004141"/>
    </source>
</evidence>
<dbReference type="AlphaFoldDB" id="A0A0C9MN39"/>
<dbReference type="Pfam" id="PF01694">
    <property type="entry name" value="Rhomboid"/>
    <property type="match status" value="1"/>
</dbReference>
<comment type="similarity">
    <text evidence="2">Belongs to the peptidase S54 family.</text>
</comment>
<keyword evidence="10" id="KW-1185">Reference proteome</keyword>
<evidence type="ECO:0000313" key="10">
    <source>
        <dbReference type="Proteomes" id="UP000053815"/>
    </source>
</evidence>
<feature type="transmembrane region" description="Helical" evidence="7">
    <location>
        <begin position="157"/>
        <end position="175"/>
    </location>
</feature>
<dbReference type="Proteomes" id="UP000053815">
    <property type="component" value="Unassembled WGS sequence"/>
</dbReference>